<sequence length="400" mass="42073">MPSFASILAAGAFLASVALAAPIQQTPTKRSSGYTITGTVARPLPAYPIQLANVYKKYGKAVPDHVAAAAASTSGSVPAVPEPSDVAYLSQVSIGGQTLNLDFDTGSADLWVFSSELSSQYTRGHDIYDPTKSKTAKKSSGSTWKIQYGDGSGASGDVYTDDVEVGGITVKGQAVELAQKVSAQFAQDTQNDGLLGLAFSSINTVQPKAQTTWFDSGIAQGLFEQKLFTVDLKHGQPGTYDFGFIDDSKYSGEIVYTDINTSQGFWEFTGTGYGVGQENFQEQSIDAIADTGTTLLLMDDSVVEDYYSQVEGAQMDATQGGYVFPCSAELPDFVLGIGTGKATIPSSLMSLGNVGGSQCFGGLQGNQGIGLSIYGDVFLKAVLAVFDADNERFGFAPKDL</sequence>
<evidence type="ECO:0000256" key="6">
    <source>
        <dbReference type="RuleBase" id="RU000454"/>
    </source>
</evidence>
<evidence type="ECO:0000256" key="3">
    <source>
        <dbReference type="ARBA" id="ARBA00022750"/>
    </source>
</evidence>
<gene>
    <name evidence="9" type="ORF">OHC33_007410</name>
</gene>
<feature type="active site" evidence="5">
    <location>
        <position position="290"/>
    </location>
</feature>
<dbReference type="EMBL" id="JAKLMC020000019">
    <property type="protein sequence ID" value="KAK5951731.1"/>
    <property type="molecule type" value="Genomic_DNA"/>
</dbReference>
<evidence type="ECO:0000313" key="10">
    <source>
        <dbReference type="Proteomes" id="UP001316803"/>
    </source>
</evidence>
<feature type="domain" description="Peptidase A1" evidence="8">
    <location>
        <begin position="88"/>
        <end position="396"/>
    </location>
</feature>
<name>A0AAN8F5F1_9EURO</name>
<keyword evidence="2 6" id="KW-0645">Protease</keyword>
<evidence type="ECO:0000256" key="4">
    <source>
        <dbReference type="ARBA" id="ARBA00022801"/>
    </source>
</evidence>
<dbReference type="PANTHER" id="PTHR47966:SF2">
    <property type="entry name" value="ASPERGILLOPEPSIN-1-RELATED"/>
    <property type="match status" value="1"/>
</dbReference>
<dbReference type="FunFam" id="2.40.70.10:FF:000026">
    <property type="entry name" value="Endothiapepsin"/>
    <property type="match status" value="1"/>
</dbReference>
<evidence type="ECO:0000256" key="1">
    <source>
        <dbReference type="ARBA" id="ARBA00007447"/>
    </source>
</evidence>
<comment type="similarity">
    <text evidence="1 6">Belongs to the peptidase A1 family.</text>
</comment>
<keyword evidence="3 6" id="KW-0064">Aspartyl protease</keyword>
<dbReference type="InterPro" id="IPR001969">
    <property type="entry name" value="Aspartic_peptidase_AS"/>
</dbReference>
<dbReference type="Proteomes" id="UP001316803">
    <property type="component" value="Unassembled WGS sequence"/>
</dbReference>
<feature type="chain" id="PRO_5043012983" description="Peptidase A1 domain-containing protein" evidence="7">
    <location>
        <begin position="21"/>
        <end position="400"/>
    </location>
</feature>
<evidence type="ECO:0000313" key="9">
    <source>
        <dbReference type="EMBL" id="KAK5951731.1"/>
    </source>
</evidence>
<organism evidence="9 10">
    <name type="scientific">Knufia fluminis</name>
    <dbReference type="NCBI Taxonomy" id="191047"/>
    <lineage>
        <taxon>Eukaryota</taxon>
        <taxon>Fungi</taxon>
        <taxon>Dikarya</taxon>
        <taxon>Ascomycota</taxon>
        <taxon>Pezizomycotina</taxon>
        <taxon>Eurotiomycetes</taxon>
        <taxon>Chaetothyriomycetidae</taxon>
        <taxon>Chaetothyriales</taxon>
        <taxon>Trichomeriaceae</taxon>
        <taxon>Knufia</taxon>
    </lineage>
</organism>
<feature type="signal peptide" evidence="7">
    <location>
        <begin position="1"/>
        <end position="20"/>
    </location>
</feature>
<evidence type="ECO:0000259" key="8">
    <source>
        <dbReference type="PROSITE" id="PS51767"/>
    </source>
</evidence>
<feature type="active site" evidence="5">
    <location>
        <position position="104"/>
    </location>
</feature>
<evidence type="ECO:0000256" key="5">
    <source>
        <dbReference type="PIRSR" id="PIRSR601461-1"/>
    </source>
</evidence>
<dbReference type="PRINTS" id="PR00792">
    <property type="entry name" value="PEPSIN"/>
</dbReference>
<dbReference type="PROSITE" id="PS00141">
    <property type="entry name" value="ASP_PROTEASE"/>
    <property type="match status" value="2"/>
</dbReference>
<dbReference type="Gene3D" id="2.40.70.10">
    <property type="entry name" value="Acid Proteases"/>
    <property type="match status" value="2"/>
</dbReference>
<dbReference type="GO" id="GO:0004190">
    <property type="term" value="F:aspartic-type endopeptidase activity"/>
    <property type="evidence" value="ECO:0007669"/>
    <property type="project" value="UniProtKB-KW"/>
</dbReference>
<proteinExistence type="inferred from homology"/>
<dbReference type="AlphaFoldDB" id="A0AAN8F5F1"/>
<dbReference type="GO" id="GO:0006508">
    <property type="term" value="P:proteolysis"/>
    <property type="evidence" value="ECO:0007669"/>
    <property type="project" value="UniProtKB-KW"/>
</dbReference>
<accession>A0AAN8F5F1</accession>
<dbReference type="PROSITE" id="PS51767">
    <property type="entry name" value="PEPTIDASE_A1"/>
    <property type="match status" value="1"/>
</dbReference>
<reference evidence="9 10" key="1">
    <citation type="submission" date="2022-12" db="EMBL/GenBank/DDBJ databases">
        <title>Genomic features and morphological characterization of a novel Knufia sp. strain isolated from spacecraft assembly facility.</title>
        <authorList>
            <person name="Teixeira M."/>
            <person name="Chander A.M."/>
            <person name="Stajich J.E."/>
            <person name="Venkateswaran K."/>
        </authorList>
    </citation>
    <scope>NUCLEOTIDE SEQUENCE [LARGE SCALE GENOMIC DNA]</scope>
    <source>
        <strain evidence="9 10">FJI-L2-BK-P2</strain>
    </source>
</reference>
<evidence type="ECO:0000256" key="2">
    <source>
        <dbReference type="ARBA" id="ARBA00022670"/>
    </source>
</evidence>
<dbReference type="InterPro" id="IPR033121">
    <property type="entry name" value="PEPTIDASE_A1"/>
</dbReference>
<dbReference type="CDD" id="cd06097">
    <property type="entry name" value="Aspergillopepsin_like"/>
    <property type="match status" value="1"/>
</dbReference>
<dbReference type="FunFam" id="2.40.70.10:FF:000024">
    <property type="entry name" value="Endothiapepsin"/>
    <property type="match status" value="1"/>
</dbReference>
<keyword evidence="10" id="KW-1185">Reference proteome</keyword>
<keyword evidence="7" id="KW-0732">Signal</keyword>
<dbReference type="SUPFAM" id="SSF50630">
    <property type="entry name" value="Acid proteases"/>
    <property type="match status" value="1"/>
</dbReference>
<protein>
    <recommendedName>
        <fullName evidence="8">Peptidase A1 domain-containing protein</fullName>
    </recommendedName>
</protein>
<dbReference type="InterPro" id="IPR001461">
    <property type="entry name" value="Aspartic_peptidase_A1"/>
</dbReference>
<dbReference type="PANTHER" id="PTHR47966">
    <property type="entry name" value="BETA-SITE APP-CLEAVING ENZYME, ISOFORM A-RELATED"/>
    <property type="match status" value="1"/>
</dbReference>
<dbReference type="Pfam" id="PF00026">
    <property type="entry name" value="Asp"/>
    <property type="match status" value="1"/>
</dbReference>
<dbReference type="InterPro" id="IPR021109">
    <property type="entry name" value="Peptidase_aspartic_dom_sf"/>
</dbReference>
<dbReference type="InterPro" id="IPR034163">
    <property type="entry name" value="Aspergillopepsin-like_cat_dom"/>
</dbReference>
<evidence type="ECO:0000256" key="7">
    <source>
        <dbReference type="SAM" id="SignalP"/>
    </source>
</evidence>
<comment type="caution">
    <text evidence="9">The sequence shown here is derived from an EMBL/GenBank/DDBJ whole genome shotgun (WGS) entry which is preliminary data.</text>
</comment>
<keyword evidence="4 6" id="KW-0378">Hydrolase</keyword>